<dbReference type="Proteomes" id="UP000198761">
    <property type="component" value="Unassembled WGS sequence"/>
</dbReference>
<protein>
    <submittedName>
        <fullName evidence="6">NADH-FMN oxidoreductase RutF, flavin reductase (DIM6/NTAB) family</fullName>
    </submittedName>
</protein>
<dbReference type="Pfam" id="PF01613">
    <property type="entry name" value="Flavin_Reduct"/>
    <property type="match status" value="1"/>
</dbReference>
<keyword evidence="2" id="KW-0285">Flavoprotein</keyword>
<keyword evidence="3" id="KW-0288">FMN</keyword>
<dbReference type="SUPFAM" id="SSF50475">
    <property type="entry name" value="FMN-binding split barrel"/>
    <property type="match status" value="1"/>
</dbReference>
<dbReference type="STRING" id="933059.SAMN04488103_10749"/>
<dbReference type="SMART" id="SM00903">
    <property type="entry name" value="Flavin_Reduct"/>
    <property type="match status" value="1"/>
</dbReference>
<sequence length="209" mass="22613">MRFDLETLDPGMGYKLLAATVVPRPIAWVTTQSAEGAVNCAPFSFFNAMGGNPPIVTLGLLADAARGWKDTPRNILETGEFVVNLVPYRLAEQMNITCVDAPNGVNELELAGLTAAPSAHVRPPRIAESPISFEARVMQTLETGPHQLLVVGQVLAVHVDDDLVKDAARGHIETRKLDLIARGGGADYYREGPTFQMTRPRWADLAPKG</sequence>
<evidence type="ECO:0000313" key="7">
    <source>
        <dbReference type="Proteomes" id="UP000198761"/>
    </source>
</evidence>
<dbReference type="EMBL" id="FOCE01000007">
    <property type="protein sequence ID" value="SEN72399.1"/>
    <property type="molecule type" value="Genomic_DNA"/>
</dbReference>
<comment type="similarity">
    <text evidence="4">Belongs to the flavoredoxin family.</text>
</comment>
<dbReference type="GO" id="GO:0010181">
    <property type="term" value="F:FMN binding"/>
    <property type="evidence" value="ECO:0007669"/>
    <property type="project" value="InterPro"/>
</dbReference>
<evidence type="ECO:0000256" key="4">
    <source>
        <dbReference type="ARBA" id="ARBA00038054"/>
    </source>
</evidence>
<evidence type="ECO:0000256" key="1">
    <source>
        <dbReference type="ARBA" id="ARBA00001917"/>
    </source>
</evidence>
<dbReference type="OrthoDB" id="9783347at2"/>
<gene>
    <name evidence="6" type="ORF">SAMN04488103_10749</name>
</gene>
<feature type="domain" description="Flavin reductase like" evidence="5">
    <location>
        <begin position="19"/>
        <end position="173"/>
    </location>
</feature>
<accession>A0A1H8IVL0</accession>
<dbReference type="PANTHER" id="PTHR33798">
    <property type="entry name" value="FLAVOPROTEIN OXYGENASE"/>
    <property type="match status" value="1"/>
</dbReference>
<organism evidence="6 7">
    <name type="scientific">Gemmobacter aquatilis</name>
    <dbReference type="NCBI Taxonomy" id="933059"/>
    <lineage>
        <taxon>Bacteria</taxon>
        <taxon>Pseudomonadati</taxon>
        <taxon>Pseudomonadota</taxon>
        <taxon>Alphaproteobacteria</taxon>
        <taxon>Rhodobacterales</taxon>
        <taxon>Paracoccaceae</taxon>
        <taxon>Gemmobacter</taxon>
    </lineage>
</organism>
<reference evidence="6 7" key="1">
    <citation type="submission" date="2016-10" db="EMBL/GenBank/DDBJ databases">
        <authorList>
            <person name="de Groot N.N."/>
        </authorList>
    </citation>
    <scope>NUCLEOTIDE SEQUENCE [LARGE SCALE GENOMIC DNA]</scope>
    <source>
        <strain evidence="6 7">DSM 3857</strain>
    </source>
</reference>
<dbReference type="InterPro" id="IPR002563">
    <property type="entry name" value="Flavin_Rdtase-like_dom"/>
</dbReference>
<dbReference type="RefSeq" id="WP_091301975.1">
    <property type="nucleotide sequence ID" value="NZ_FOCE01000007.1"/>
</dbReference>
<keyword evidence="7" id="KW-1185">Reference proteome</keyword>
<dbReference type="Gene3D" id="2.30.110.10">
    <property type="entry name" value="Electron Transport, Fmn-binding Protein, Chain A"/>
    <property type="match status" value="1"/>
</dbReference>
<evidence type="ECO:0000256" key="3">
    <source>
        <dbReference type="ARBA" id="ARBA00022643"/>
    </source>
</evidence>
<name>A0A1H8IVL0_9RHOB</name>
<dbReference type="PANTHER" id="PTHR33798:SF5">
    <property type="entry name" value="FLAVIN REDUCTASE LIKE DOMAIN-CONTAINING PROTEIN"/>
    <property type="match status" value="1"/>
</dbReference>
<evidence type="ECO:0000256" key="2">
    <source>
        <dbReference type="ARBA" id="ARBA00022630"/>
    </source>
</evidence>
<dbReference type="GO" id="GO:0016646">
    <property type="term" value="F:oxidoreductase activity, acting on the CH-NH group of donors, NAD or NADP as acceptor"/>
    <property type="evidence" value="ECO:0007669"/>
    <property type="project" value="UniProtKB-ARBA"/>
</dbReference>
<evidence type="ECO:0000259" key="5">
    <source>
        <dbReference type="SMART" id="SM00903"/>
    </source>
</evidence>
<dbReference type="InterPro" id="IPR012349">
    <property type="entry name" value="Split_barrel_FMN-bd"/>
</dbReference>
<evidence type="ECO:0000313" key="6">
    <source>
        <dbReference type="EMBL" id="SEN72399.1"/>
    </source>
</evidence>
<proteinExistence type="inferred from homology"/>
<dbReference type="AlphaFoldDB" id="A0A1H8IVL0"/>
<comment type="cofactor">
    <cofactor evidence="1">
        <name>FMN</name>
        <dbReference type="ChEBI" id="CHEBI:58210"/>
    </cofactor>
</comment>